<dbReference type="PANTHER" id="PTHR24058">
    <property type="entry name" value="DUAL SPECIFICITY PROTEIN KINASE"/>
    <property type="match status" value="1"/>
</dbReference>
<dbReference type="InterPro" id="IPR008271">
    <property type="entry name" value="Ser/Thr_kinase_AS"/>
</dbReference>
<evidence type="ECO:0000256" key="1">
    <source>
        <dbReference type="ARBA" id="ARBA00022527"/>
    </source>
</evidence>
<dbReference type="PROSITE" id="PS00108">
    <property type="entry name" value="PROTEIN_KINASE_ST"/>
    <property type="match status" value="1"/>
</dbReference>
<dbReference type="PROSITE" id="PS50011">
    <property type="entry name" value="PROTEIN_KINASE_DOM"/>
    <property type="match status" value="1"/>
</dbReference>
<dbReference type="InterPro" id="IPR011009">
    <property type="entry name" value="Kinase-like_dom_sf"/>
</dbReference>
<keyword evidence="4" id="KW-0418">Kinase</keyword>
<dbReference type="Gene3D" id="3.30.200.20">
    <property type="entry name" value="Phosphorylase Kinase, domain 1"/>
    <property type="match status" value="1"/>
</dbReference>
<evidence type="ECO:0000313" key="8">
    <source>
        <dbReference type="Proteomes" id="UP001162640"/>
    </source>
</evidence>
<proteinExistence type="predicted"/>
<protein>
    <recommendedName>
        <fullName evidence="6">Protein kinase domain-containing protein</fullName>
    </recommendedName>
</protein>
<evidence type="ECO:0000256" key="4">
    <source>
        <dbReference type="ARBA" id="ARBA00022777"/>
    </source>
</evidence>
<comment type="caution">
    <text evidence="7">The sequence shown here is derived from an EMBL/GenBank/DDBJ whole genome shotgun (WGS) entry which is preliminary data.</text>
</comment>
<dbReference type="PANTHER" id="PTHR24058:SF124">
    <property type="entry name" value="PROTEIN KINASE SUPERFAMILY PROTEIN"/>
    <property type="match status" value="1"/>
</dbReference>
<dbReference type="GO" id="GO:0004674">
    <property type="term" value="F:protein serine/threonine kinase activity"/>
    <property type="evidence" value="ECO:0007669"/>
    <property type="project" value="UniProtKB-KW"/>
</dbReference>
<sequence>DFFDQSLDEIKILKILNDAGDCDSFRCLKMIEFFYYKEHLVIVTELLKLNLYEFQSFINSTAEEPYFTLPRIAYIAYQVLIALDYVHRLGILHCDVKPENILLQSYSRVEVKLIDFGSGCFMTDHLSSYIQSRSYRAPEVILGLGYTGKIDVWSLGCVIAEMWNGGEVLFENDSVPCMLARIQASCGTVPKHMLGGSEAGRFFSPSGLVYEEAEEGGGSSSLRAQLGFDDADEETGEVEGSFIDFVEGLLRVDPDTRLDAQQALAHPFIVNSIAMIGEDQSY</sequence>
<dbReference type="EMBL" id="BLQM01000429">
    <property type="protein sequence ID" value="GMH89383.1"/>
    <property type="molecule type" value="Genomic_DNA"/>
</dbReference>
<feature type="non-terminal residue" evidence="7">
    <location>
        <position position="282"/>
    </location>
</feature>
<keyword evidence="1" id="KW-0723">Serine/threonine-protein kinase</keyword>
<evidence type="ECO:0000256" key="2">
    <source>
        <dbReference type="ARBA" id="ARBA00022679"/>
    </source>
</evidence>
<dbReference type="InterPro" id="IPR000719">
    <property type="entry name" value="Prot_kinase_dom"/>
</dbReference>
<name>A0A9W7ETK3_9STRA</name>
<keyword evidence="5" id="KW-0067">ATP-binding</keyword>
<dbReference type="Proteomes" id="UP001162640">
    <property type="component" value="Unassembled WGS sequence"/>
</dbReference>
<accession>A0A9W7ETK3</accession>
<evidence type="ECO:0000313" key="7">
    <source>
        <dbReference type="EMBL" id="GMH89383.1"/>
    </source>
</evidence>
<reference evidence="8" key="1">
    <citation type="journal article" date="2023" name="Commun. Biol.">
        <title>Genome analysis of Parmales, the sister group of diatoms, reveals the evolutionary specialization of diatoms from phago-mixotrophs to photoautotrophs.</title>
        <authorList>
            <person name="Ban H."/>
            <person name="Sato S."/>
            <person name="Yoshikawa S."/>
            <person name="Yamada K."/>
            <person name="Nakamura Y."/>
            <person name="Ichinomiya M."/>
            <person name="Sato N."/>
            <person name="Blanc-Mathieu R."/>
            <person name="Endo H."/>
            <person name="Kuwata A."/>
            <person name="Ogata H."/>
        </authorList>
    </citation>
    <scope>NUCLEOTIDE SEQUENCE [LARGE SCALE GENOMIC DNA]</scope>
</reference>
<evidence type="ECO:0000256" key="5">
    <source>
        <dbReference type="ARBA" id="ARBA00022840"/>
    </source>
</evidence>
<organism evidence="7 8">
    <name type="scientific">Triparma laevis f. inornata</name>
    <dbReference type="NCBI Taxonomy" id="1714386"/>
    <lineage>
        <taxon>Eukaryota</taxon>
        <taxon>Sar</taxon>
        <taxon>Stramenopiles</taxon>
        <taxon>Ochrophyta</taxon>
        <taxon>Bolidophyceae</taxon>
        <taxon>Parmales</taxon>
        <taxon>Triparmaceae</taxon>
        <taxon>Triparma</taxon>
    </lineage>
</organism>
<dbReference type="AlphaFoldDB" id="A0A9W7ETK3"/>
<evidence type="ECO:0000259" key="6">
    <source>
        <dbReference type="PROSITE" id="PS50011"/>
    </source>
</evidence>
<keyword evidence="2" id="KW-0808">Transferase</keyword>
<feature type="non-terminal residue" evidence="7">
    <location>
        <position position="1"/>
    </location>
</feature>
<dbReference type="Pfam" id="PF00069">
    <property type="entry name" value="Pkinase"/>
    <property type="match status" value="1"/>
</dbReference>
<evidence type="ECO:0000256" key="3">
    <source>
        <dbReference type="ARBA" id="ARBA00022741"/>
    </source>
</evidence>
<gene>
    <name evidence="7" type="ORF">TL16_g11440</name>
</gene>
<dbReference type="GO" id="GO:0005524">
    <property type="term" value="F:ATP binding"/>
    <property type="evidence" value="ECO:0007669"/>
    <property type="project" value="UniProtKB-KW"/>
</dbReference>
<dbReference type="SUPFAM" id="SSF56112">
    <property type="entry name" value="Protein kinase-like (PK-like)"/>
    <property type="match status" value="1"/>
</dbReference>
<dbReference type="InterPro" id="IPR050494">
    <property type="entry name" value="Ser_Thr_dual-spec_kinase"/>
</dbReference>
<dbReference type="Gene3D" id="1.10.510.10">
    <property type="entry name" value="Transferase(Phosphotransferase) domain 1"/>
    <property type="match status" value="1"/>
</dbReference>
<dbReference type="SMART" id="SM00220">
    <property type="entry name" value="S_TKc"/>
    <property type="match status" value="1"/>
</dbReference>
<feature type="domain" description="Protein kinase" evidence="6">
    <location>
        <begin position="1"/>
        <end position="269"/>
    </location>
</feature>
<keyword evidence="3" id="KW-0547">Nucleotide-binding</keyword>